<dbReference type="Proteomes" id="UP000009168">
    <property type="component" value="Unassembled WGS sequence"/>
</dbReference>
<dbReference type="GO" id="GO:0000492">
    <property type="term" value="P:box C/D snoRNP assembly"/>
    <property type="evidence" value="ECO:0007669"/>
    <property type="project" value="TreeGrafter"/>
</dbReference>
<feature type="region of interest" description="Disordered" evidence="1">
    <location>
        <begin position="304"/>
        <end position="325"/>
    </location>
</feature>
<dbReference type="HOGENOM" id="CLU_366209_0_0_1"/>
<dbReference type="OrthoDB" id="273070at2759"/>
<feature type="compositionally biased region" description="Polar residues" evidence="1">
    <location>
        <begin position="742"/>
        <end position="753"/>
    </location>
</feature>
<feature type="compositionally biased region" description="Basic and acidic residues" evidence="1">
    <location>
        <begin position="367"/>
        <end position="407"/>
    </location>
</feature>
<feature type="compositionally biased region" description="Low complexity" evidence="1">
    <location>
        <begin position="113"/>
        <end position="216"/>
    </location>
</feature>
<name>Q233Z0_TETTS</name>
<organism evidence="3 4">
    <name type="scientific">Tetrahymena thermophila (strain SB210)</name>
    <dbReference type="NCBI Taxonomy" id="312017"/>
    <lineage>
        <taxon>Eukaryota</taxon>
        <taxon>Sar</taxon>
        <taxon>Alveolata</taxon>
        <taxon>Ciliophora</taxon>
        <taxon>Intramacronucleata</taxon>
        <taxon>Oligohymenophorea</taxon>
        <taxon>Hymenostomatida</taxon>
        <taxon>Tetrahymenina</taxon>
        <taxon>Tetrahymenidae</taxon>
        <taxon>Tetrahymena</taxon>
    </lineage>
</organism>
<gene>
    <name evidence="3" type="ORF">TTHERM_00107150</name>
</gene>
<proteinExistence type="predicted"/>
<feature type="region of interest" description="Disordered" evidence="1">
    <location>
        <begin position="664"/>
        <end position="684"/>
    </location>
</feature>
<dbReference type="PANTHER" id="PTHR13309">
    <property type="entry name" value="NUCLEAR FRAGILE X MENTAL RETARDATION PROTEIN INTERACTING PROTEIN 1"/>
    <property type="match status" value="1"/>
</dbReference>
<dbReference type="InParanoid" id="Q233Z0"/>
<feature type="compositionally biased region" description="Pro residues" evidence="1">
    <location>
        <begin position="102"/>
        <end position="112"/>
    </location>
</feature>
<dbReference type="InterPro" id="IPR019496">
    <property type="entry name" value="NUFIP1_cons_dom"/>
</dbReference>
<dbReference type="RefSeq" id="XP_001012358.1">
    <property type="nucleotide sequence ID" value="XM_001012358.2"/>
</dbReference>
<dbReference type="GeneID" id="7846609"/>
<feature type="compositionally biased region" description="Basic and acidic residues" evidence="1">
    <location>
        <begin position="306"/>
        <end position="316"/>
    </location>
</feature>
<dbReference type="SUPFAM" id="SSF101447">
    <property type="entry name" value="Formin homology 2 domain (FH2 domain)"/>
    <property type="match status" value="1"/>
</dbReference>
<evidence type="ECO:0000256" key="1">
    <source>
        <dbReference type="SAM" id="MobiDB-lite"/>
    </source>
</evidence>
<feature type="region of interest" description="Disordered" evidence="1">
    <location>
        <begin position="367"/>
        <end position="410"/>
    </location>
</feature>
<dbReference type="InterPro" id="IPR039136">
    <property type="entry name" value="NUFIP1-like"/>
</dbReference>
<dbReference type="AlphaFoldDB" id="Q233Z0"/>
<evidence type="ECO:0000259" key="2">
    <source>
        <dbReference type="Pfam" id="PF10453"/>
    </source>
</evidence>
<reference evidence="4" key="1">
    <citation type="journal article" date="2006" name="PLoS Biol.">
        <title>Macronuclear genome sequence of the ciliate Tetrahymena thermophila, a model eukaryote.</title>
        <authorList>
            <person name="Eisen J.A."/>
            <person name="Coyne R.S."/>
            <person name="Wu M."/>
            <person name="Wu D."/>
            <person name="Thiagarajan M."/>
            <person name="Wortman J.R."/>
            <person name="Badger J.H."/>
            <person name="Ren Q."/>
            <person name="Amedeo P."/>
            <person name="Jones K.M."/>
            <person name="Tallon L.J."/>
            <person name="Delcher A.L."/>
            <person name="Salzberg S.L."/>
            <person name="Silva J.C."/>
            <person name="Haas B.J."/>
            <person name="Majoros W.H."/>
            <person name="Farzad M."/>
            <person name="Carlton J.M."/>
            <person name="Smith R.K. Jr."/>
            <person name="Garg J."/>
            <person name="Pearlman R.E."/>
            <person name="Karrer K.M."/>
            <person name="Sun L."/>
            <person name="Manning G."/>
            <person name="Elde N.C."/>
            <person name="Turkewitz A.P."/>
            <person name="Asai D.J."/>
            <person name="Wilkes D.E."/>
            <person name="Wang Y."/>
            <person name="Cai H."/>
            <person name="Collins K."/>
            <person name="Stewart B.A."/>
            <person name="Lee S.R."/>
            <person name="Wilamowska K."/>
            <person name="Weinberg Z."/>
            <person name="Ruzzo W.L."/>
            <person name="Wloga D."/>
            <person name="Gaertig J."/>
            <person name="Frankel J."/>
            <person name="Tsao C.-C."/>
            <person name="Gorovsky M.A."/>
            <person name="Keeling P.J."/>
            <person name="Waller R.F."/>
            <person name="Patron N.J."/>
            <person name="Cherry J.M."/>
            <person name="Stover N.A."/>
            <person name="Krieger C.J."/>
            <person name="del Toro C."/>
            <person name="Ryder H.F."/>
            <person name="Williamson S.C."/>
            <person name="Barbeau R.A."/>
            <person name="Hamilton E.P."/>
            <person name="Orias E."/>
        </authorList>
    </citation>
    <scope>NUCLEOTIDE SEQUENCE [LARGE SCALE GENOMIC DNA]</scope>
    <source>
        <strain evidence="4">SB210</strain>
    </source>
</reference>
<dbReference type="Pfam" id="PF10453">
    <property type="entry name" value="NUFIP1"/>
    <property type="match status" value="1"/>
</dbReference>
<dbReference type="OMA" id="NNGIGMH"/>
<dbReference type="GO" id="GO:0005634">
    <property type="term" value="C:nucleus"/>
    <property type="evidence" value="ECO:0007669"/>
    <property type="project" value="TreeGrafter"/>
</dbReference>
<accession>Q233Z0</accession>
<keyword evidence="4" id="KW-1185">Reference proteome</keyword>
<evidence type="ECO:0000313" key="3">
    <source>
        <dbReference type="EMBL" id="EAR92112.1"/>
    </source>
</evidence>
<feature type="region of interest" description="Disordered" evidence="1">
    <location>
        <begin position="512"/>
        <end position="563"/>
    </location>
</feature>
<feature type="region of interest" description="Disordered" evidence="1">
    <location>
        <begin position="730"/>
        <end position="762"/>
    </location>
</feature>
<dbReference type="eggNOG" id="ENOG502SUSW">
    <property type="taxonomic scope" value="Eukaryota"/>
</dbReference>
<feature type="compositionally biased region" description="Low complexity" evidence="1">
    <location>
        <begin position="664"/>
        <end position="678"/>
    </location>
</feature>
<feature type="domain" description="FMR1-interacting protein 1 conserved" evidence="2">
    <location>
        <begin position="269"/>
        <end position="322"/>
    </location>
</feature>
<dbReference type="KEGG" id="tet:TTHERM_00107150"/>
<protein>
    <submittedName>
        <fullName evidence="3">Nuclear fragile X mental retardation-interacting protein</fullName>
    </submittedName>
</protein>
<evidence type="ECO:0000313" key="4">
    <source>
        <dbReference type="Proteomes" id="UP000009168"/>
    </source>
</evidence>
<sequence length="762" mass="90343">MSDQTNNDQKTIKDFQQANQQTFQSFNNPMAMNQQAGQQSQMPHMFNQANNMKIDLLNFKPTTQFNTPNMNNFMPQQGIQPSQQNFNMNSNFNFNFFNFHKPPMPPPPPPPVNKQNNQYKGNNNFHNNHNKNQQNRFNPNQKKNFYNNGNNNNNNNQYRNNYQAGLNNNNNNQNNQQTNNNKNNAFNGNNQNKQQQQNNNGDQNQNRNKNNNFNQNNKRKHNNPNQNNQQNDQSNLQNSKDVQSQQQHMQQSQNRSHLGQKHPHQNNKQNHQNKNQAVSLQIYQENQDEIRKWIEQRKKNYPTSENIKKKQTEEYRNQQNGQVNREELSKLEQKLRKKIMISNSSLKKLEIQQKHYEMLRKLYTEGDKAPKTKKMREEIENKKDKRQNRKDDRHKNQENFKKQEDSRINQQKIDYSEQELKQKAKFQNKLKNKLAQKRLITLQILEKIQNRKAIYDSVQQNIEDKANSSLELQKNDQNQIIEEENDDMPIEVPLVSLKQNQADTTQIIQNQHEEQRKKVNETENSKAKNKKKRRNDHENIEDEDQENSNNVSNRAGQFSEKEKINEMINELKEKRDKYSQELDLSFNYKSNSSNFRYKANTLLTNLVLDEIYRERNYLLQAIRYIVSNNFFDEQAENVQSTQSQDLKNIQDTANNNLTLQDVEQNQDSQGQQQSNFDSISNKNELNSNNIEVNLDNLKQISEIQEKAQQTINQLPTSFEQDQNCLQQIKEDAQNGIEPVAQKHQNQEISQQANHIEEEQEKQ</sequence>
<feature type="compositionally biased region" description="Basic and acidic residues" evidence="1">
    <location>
        <begin position="512"/>
        <end position="526"/>
    </location>
</feature>
<feature type="compositionally biased region" description="Polar residues" evidence="1">
    <location>
        <begin position="547"/>
        <end position="556"/>
    </location>
</feature>
<dbReference type="PANTHER" id="PTHR13309:SF0">
    <property type="entry name" value="FMR1-INTERACTING PROTEIN NUFIP1"/>
    <property type="match status" value="1"/>
</dbReference>
<dbReference type="GO" id="GO:0003723">
    <property type="term" value="F:RNA binding"/>
    <property type="evidence" value="ECO:0007669"/>
    <property type="project" value="InterPro"/>
</dbReference>
<feature type="compositionally biased region" description="Low complexity" evidence="1">
    <location>
        <begin position="92"/>
        <end position="101"/>
    </location>
</feature>
<dbReference type="EMBL" id="GG662767">
    <property type="protein sequence ID" value="EAR92112.1"/>
    <property type="molecule type" value="Genomic_DNA"/>
</dbReference>
<feature type="region of interest" description="Disordered" evidence="1">
    <location>
        <begin position="92"/>
        <end position="273"/>
    </location>
</feature>
<feature type="compositionally biased region" description="Low complexity" evidence="1">
    <location>
        <begin position="223"/>
        <end position="253"/>
    </location>
</feature>